<name>B3EJU4_CHLPB</name>
<dbReference type="EMBL" id="CP001101">
    <property type="protein sequence ID" value="ACE04463.1"/>
    <property type="molecule type" value="Genomic_DNA"/>
</dbReference>
<dbReference type="KEGG" id="cpb:Cphamn1_1537"/>
<dbReference type="STRING" id="331678.Cphamn1_0048"/>
<dbReference type="KEGG" id="cpb:Cphamn1_0048"/>
<accession>B3EJU4</accession>
<evidence type="ECO:0000313" key="1">
    <source>
        <dbReference type="EMBL" id="ACE03037.1"/>
    </source>
</evidence>
<evidence type="ECO:0000313" key="2">
    <source>
        <dbReference type="EMBL" id="ACE04463.1"/>
    </source>
</evidence>
<dbReference type="AlphaFoldDB" id="B3EJU4"/>
<gene>
    <name evidence="1" type="ordered locus">Cphamn1_0048</name>
    <name evidence="2" type="ordered locus">Cphamn1_1537</name>
</gene>
<dbReference type="HOGENOM" id="CLU_3372821_0_0_10"/>
<dbReference type="EMBL" id="CP001101">
    <property type="protein sequence ID" value="ACE03037.1"/>
    <property type="molecule type" value="Genomic_DNA"/>
</dbReference>
<reference evidence="2" key="1">
    <citation type="submission" date="2008-06" db="EMBL/GenBank/DDBJ databases">
        <title>Complete sequence of Chlorobium phaeobacteroides BS1.</title>
        <authorList>
            <consortium name="US DOE Joint Genome Institute"/>
            <person name="Lucas S."/>
            <person name="Copeland A."/>
            <person name="Lapidus A."/>
            <person name="Glavina del Rio T."/>
            <person name="Dalin E."/>
            <person name="Tice H."/>
            <person name="Bruce D."/>
            <person name="Goodwin L."/>
            <person name="Pitluck S."/>
            <person name="Schmutz J."/>
            <person name="Larimer F."/>
            <person name="Land M."/>
            <person name="Hauser L."/>
            <person name="Kyrpides N."/>
            <person name="Ovchinnikova G."/>
            <person name="Li T."/>
            <person name="Liu Z."/>
            <person name="Zhao F."/>
            <person name="Overmann J."/>
            <person name="Bryant D.A."/>
            <person name="Richardson P."/>
        </authorList>
    </citation>
    <scope>NUCLEOTIDE SEQUENCE [LARGE SCALE GENOMIC DNA]</scope>
    <source>
        <strain evidence="2">BS1</strain>
    </source>
</reference>
<sequence length="34" mass="3962">MFIAFTITEYYHQKLHIARISPIEVIKIAASKDL</sequence>
<proteinExistence type="predicted"/>
<protein>
    <submittedName>
        <fullName evidence="2">Uncharacterized protein</fullName>
    </submittedName>
</protein>
<organism evidence="2">
    <name type="scientific">Chlorobium phaeobacteroides (strain BS1)</name>
    <dbReference type="NCBI Taxonomy" id="331678"/>
    <lineage>
        <taxon>Bacteria</taxon>
        <taxon>Pseudomonadati</taxon>
        <taxon>Chlorobiota</taxon>
        <taxon>Chlorobiia</taxon>
        <taxon>Chlorobiales</taxon>
        <taxon>Chlorobiaceae</taxon>
        <taxon>Chlorobium/Pelodictyon group</taxon>
        <taxon>Chlorobium</taxon>
    </lineage>
</organism>